<dbReference type="HOGENOM" id="CLU_2136905_0_0_1"/>
<dbReference type="GO" id="GO:0005345">
    <property type="term" value="F:purine nucleobase transmembrane transporter activity"/>
    <property type="evidence" value="ECO:0007669"/>
    <property type="project" value="UniProtKB-ARBA"/>
</dbReference>
<evidence type="ECO:0000256" key="1">
    <source>
        <dbReference type="ARBA" id="ARBA00004141"/>
    </source>
</evidence>
<keyword evidence="3" id="KW-0813">Transport</keyword>
<evidence type="ECO:0000313" key="9">
    <source>
        <dbReference type="Proteomes" id="UP000008694"/>
    </source>
</evidence>
<accession>D7LHH9</accession>
<dbReference type="PANTHER" id="PTHR31376">
    <property type="entry name" value="OS09G0467300 PROTEIN-RELATED"/>
    <property type="match status" value="1"/>
</dbReference>
<evidence type="ECO:0000256" key="4">
    <source>
        <dbReference type="ARBA" id="ARBA00022692"/>
    </source>
</evidence>
<evidence type="ECO:0000256" key="5">
    <source>
        <dbReference type="ARBA" id="ARBA00022989"/>
    </source>
</evidence>
<reference evidence="9" key="1">
    <citation type="journal article" date="2011" name="Nat. Genet.">
        <title>The Arabidopsis lyrata genome sequence and the basis of rapid genome size change.</title>
        <authorList>
            <person name="Hu T.T."/>
            <person name="Pattyn P."/>
            <person name="Bakker E.G."/>
            <person name="Cao J."/>
            <person name="Cheng J.-F."/>
            <person name="Clark R.M."/>
            <person name="Fahlgren N."/>
            <person name="Fawcett J.A."/>
            <person name="Grimwood J."/>
            <person name="Gundlach H."/>
            <person name="Haberer G."/>
            <person name="Hollister J.D."/>
            <person name="Ossowski S."/>
            <person name="Ottilar R.P."/>
            <person name="Salamov A.A."/>
            <person name="Schneeberger K."/>
            <person name="Spannagl M."/>
            <person name="Wang X."/>
            <person name="Yang L."/>
            <person name="Nasrallah M.E."/>
            <person name="Bergelson J."/>
            <person name="Carrington J.C."/>
            <person name="Gaut B.S."/>
            <person name="Schmutz J."/>
            <person name="Mayer K.F.X."/>
            <person name="Van de Peer Y."/>
            <person name="Grigoriev I.V."/>
            <person name="Nordborg M."/>
            <person name="Weigel D."/>
            <person name="Guo Y.-L."/>
        </authorList>
    </citation>
    <scope>NUCLEOTIDE SEQUENCE [LARGE SCALE GENOMIC DNA]</scope>
    <source>
        <strain evidence="9">cv. MN47</strain>
    </source>
</reference>
<keyword evidence="9" id="KW-1185">Reference proteome</keyword>
<dbReference type="EMBL" id="GL348716">
    <property type="protein sequence ID" value="EFH54996.1"/>
    <property type="molecule type" value="Genomic_DNA"/>
</dbReference>
<sequence>MLMSYDYAYLPASTSSLLASSSLAFSALFGYLIVKTPLNASVINSIVIITGVMAIIALDSSSDRYSYISNSQYFAGSFWDIMGSASYIIACNKFDRNIADYQQSKNPQQISQG</sequence>
<keyword evidence="5 7" id="KW-1133">Transmembrane helix</keyword>
<evidence type="ECO:0000313" key="8">
    <source>
        <dbReference type="EMBL" id="EFH54996.1"/>
    </source>
</evidence>
<keyword evidence="4 7" id="KW-0812">Transmembrane</keyword>
<dbReference type="GO" id="GO:0016020">
    <property type="term" value="C:membrane"/>
    <property type="evidence" value="ECO:0007669"/>
    <property type="project" value="UniProtKB-SubCell"/>
</dbReference>
<keyword evidence="6 7" id="KW-0472">Membrane</keyword>
<dbReference type="Proteomes" id="UP000008694">
    <property type="component" value="Unassembled WGS sequence"/>
</dbReference>
<name>D7LHH9_ARALL</name>
<evidence type="ECO:0000256" key="7">
    <source>
        <dbReference type="SAM" id="Phobius"/>
    </source>
</evidence>
<dbReference type="Gramene" id="scaffold_400440.1">
    <property type="protein sequence ID" value="scaffold_400440.1"/>
    <property type="gene ID" value="scaffold_400440.1"/>
</dbReference>
<protein>
    <submittedName>
        <fullName evidence="8">Uncharacterized protein</fullName>
    </submittedName>
</protein>
<dbReference type="eggNOG" id="ENOG502QT64">
    <property type="taxonomic scope" value="Eukaryota"/>
</dbReference>
<dbReference type="STRING" id="81972.D7LHH9"/>
<evidence type="ECO:0000256" key="6">
    <source>
        <dbReference type="ARBA" id="ARBA00023136"/>
    </source>
</evidence>
<dbReference type="PANTHER" id="PTHR31376:SF10">
    <property type="entry name" value="PURINE PERMEASE 5-RELATED"/>
    <property type="match status" value="1"/>
</dbReference>
<evidence type="ECO:0000256" key="3">
    <source>
        <dbReference type="ARBA" id="ARBA00022448"/>
    </source>
</evidence>
<feature type="transmembrane region" description="Helical" evidence="7">
    <location>
        <begin position="40"/>
        <end position="58"/>
    </location>
</feature>
<proteinExistence type="inferred from homology"/>
<dbReference type="AlphaFoldDB" id="D7LHH9"/>
<dbReference type="InterPro" id="IPR037185">
    <property type="entry name" value="EmrE-like"/>
</dbReference>
<dbReference type="GO" id="GO:0015211">
    <property type="term" value="F:purine nucleoside transmembrane transporter activity"/>
    <property type="evidence" value="ECO:0007669"/>
    <property type="project" value="InterPro"/>
</dbReference>
<dbReference type="SUPFAM" id="SSF103481">
    <property type="entry name" value="Multidrug resistance efflux transporter EmrE"/>
    <property type="match status" value="1"/>
</dbReference>
<organism evidence="9">
    <name type="scientific">Arabidopsis lyrata subsp. lyrata</name>
    <name type="common">Lyre-leaved rock-cress</name>
    <dbReference type="NCBI Taxonomy" id="81972"/>
    <lineage>
        <taxon>Eukaryota</taxon>
        <taxon>Viridiplantae</taxon>
        <taxon>Streptophyta</taxon>
        <taxon>Embryophyta</taxon>
        <taxon>Tracheophyta</taxon>
        <taxon>Spermatophyta</taxon>
        <taxon>Magnoliopsida</taxon>
        <taxon>eudicotyledons</taxon>
        <taxon>Gunneridae</taxon>
        <taxon>Pentapetalae</taxon>
        <taxon>rosids</taxon>
        <taxon>malvids</taxon>
        <taxon>Brassicales</taxon>
        <taxon>Brassicaceae</taxon>
        <taxon>Camelineae</taxon>
        <taxon>Arabidopsis</taxon>
    </lineage>
</organism>
<comment type="similarity">
    <text evidence="2">Belongs to the purine permeases (TC 2.A.7.14) family.</text>
</comment>
<dbReference type="InterPro" id="IPR030182">
    <property type="entry name" value="PUP_plant"/>
</dbReference>
<feature type="transmembrane region" description="Helical" evidence="7">
    <location>
        <begin position="7"/>
        <end position="34"/>
    </location>
</feature>
<comment type="subcellular location">
    <subcellularLocation>
        <location evidence="1">Membrane</location>
        <topology evidence="1">Multi-pass membrane protein</topology>
    </subcellularLocation>
</comment>
<dbReference type="Pfam" id="PF16913">
    <property type="entry name" value="PUNUT"/>
    <property type="match status" value="1"/>
</dbReference>
<evidence type="ECO:0000256" key="2">
    <source>
        <dbReference type="ARBA" id="ARBA00006213"/>
    </source>
</evidence>
<gene>
    <name evidence="8" type="ORF">ARALYDRAFT_900939</name>
</gene>